<evidence type="ECO:0000313" key="11">
    <source>
        <dbReference type="EMBL" id="GAA5517603.1"/>
    </source>
</evidence>
<feature type="transmembrane region" description="Helical" evidence="9">
    <location>
        <begin position="123"/>
        <end position="145"/>
    </location>
</feature>
<dbReference type="Pfam" id="PF01757">
    <property type="entry name" value="Acyl_transf_3"/>
    <property type="match status" value="1"/>
</dbReference>
<dbReference type="InterPro" id="IPR036514">
    <property type="entry name" value="SGNH_hydro_sf"/>
</dbReference>
<dbReference type="EMBL" id="BAABRR010000001">
    <property type="protein sequence ID" value="GAA5517603.1"/>
    <property type="molecule type" value="Genomic_DNA"/>
</dbReference>
<proteinExistence type="predicted"/>
<reference evidence="11 12" key="1">
    <citation type="submission" date="2024-02" db="EMBL/GenBank/DDBJ databases">
        <title>Lysinimicrobium sediminis NBRC 112286.</title>
        <authorList>
            <person name="Ichikawa N."/>
            <person name="Katano-Makiyama Y."/>
            <person name="Hidaka K."/>
        </authorList>
    </citation>
    <scope>NUCLEOTIDE SEQUENCE [LARGE SCALE GENOMIC DNA]</scope>
    <source>
        <strain evidence="11 12">NBRC 112286</strain>
    </source>
</reference>
<feature type="domain" description="Acyltransferase 3" evidence="10">
    <location>
        <begin position="55"/>
        <end position="407"/>
    </location>
</feature>
<dbReference type="PANTHER" id="PTHR23028">
    <property type="entry name" value="ACETYLTRANSFERASE"/>
    <property type="match status" value="1"/>
</dbReference>
<feature type="transmembrane region" description="Helical" evidence="9">
    <location>
        <begin position="80"/>
        <end position="102"/>
    </location>
</feature>
<feature type="transmembrane region" description="Helical" evidence="9">
    <location>
        <begin position="326"/>
        <end position="345"/>
    </location>
</feature>
<name>A0ABP9WF25_9MICO</name>
<feature type="transmembrane region" description="Helical" evidence="9">
    <location>
        <begin position="453"/>
        <end position="474"/>
    </location>
</feature>
<evidence type="ECO:0000256" key="1">
    <source>
        <dbReference type="ARBA" id="ARBA00004651"/>
    </source>
</evidence>
<evidence type="ECO:0000256" key="2">
    <source>
        <dbReference type="ARBA" id="ARBA00022475"/>
    </source>
</evidence>
<comment type="caution">
    <text evidence="11">The sequence shown here is derived from an EMBL/GenBank/DDBJ whole genome shotgun (WGS) entry which is preliminary data.</text>
</comment>
<evidence type="ECO:0000256" key="3">
    <source>
        <dbReference type="ARBA" id="ARBA00022679"/>
    </source>
</evidence>
<feature type="transmembrane region" description="Helical" evidence="9">
    <location>
        <begin position="299"/>
        <end position="320"/>
    </location>
</feature>
<gene>
    <name evidence="11" type="primary">oatA</name>
    <name evidence="11" type="ORF">Lsed01_00009</name>
</gene>
<keyword evidence="5 9" id="KW-1133">Transmembrane helix</keyword>
<dbReference type="InterPro" id="IPR050879">
    <property type="entry name" value="Acyltransferase_3"/>
</dbReference>
<keyword evidence="7" id="KW-0012">Acyltransferase</keyword>
<sequence>MGLRGASETPLLCRLSWTRRSGTAGVTGTHISTQELARVSPRTAETRAVPRGRIAGLDALRALAVVLVVAHHVWPSALPGGFIGVDVFFVLSGFLITTILVRERTASGRISLRRFWIHRARRLVPALAVVVTVSVAAVAAAQAVAPTGGDDAGGAPWSDLLVGVGAQMTAAATFTSNWLSVAVGQSYATAGAPALLGNLWSLAVEEQFYVLWPLVVAGALAAGASRIRATAGAAALALASAGAMALLFVADADPTRVYVGTDTHAFGLMAGAGLAFWWSGRDGAASASSRGHRSVGARGALAAGVTGAAVLAVLALWLPWQSPATYRGGLVIASLATVAIINAMLHAPAVGRRADVAPLRWIGERSYGIYLWHWPVLVIMVTMLDGGRVREASGVTAVLVVAVTVGAAAASYRWLEMPVRRAGFRASLRALLEWLYPVAEDPEAVRVTRRRRAAAFGGAVAAVLALAGSAVASAPEQTSLERQLDSGAFAAAGGTAAGPQESSPSASSLPDAAPQAPVIAAVPSAVPSMLPTAAPAVEVREPAVPDGRDIVMIGDSVTLGSAPELVEAMPGIAVEAEVGKQFGAGVDRVERLARAGDLRDYVVVALGTNGAVRDEDVERLVAAAGDRPLVLVTPYGDRPWMRGAQEALRRAAERHPSVVIADWQVAVNRDPGVVGSDGIHPRPSGVGTFVAVVEDALLRASTLSP</sequence>
<evidence type="ECO:0000256" key="9">
    <source>
        <dbReference type="SAM" id="Phobius"/>
    </source>
</evidence>
<keyword evidence="4 9" id="KW-0812">Transmembrane</keyword>
<feature type="transmembrane region" description="Helical" evidence="9">
    <location>
        <begin position="231"/>
        <end position="250"/>
    </location>
</feature>
<comment type="subcellular location">
    <subcellularLocation>
        <location evidence="1">Cell membrane</location>
        <topology evidence="1">Multi-pass membrane protein</topology>
    </subcellularLocation>
</comment>
<dbReference type="PANTHER" id="PTHR23028:SF53">
    <property type="entry name" value="ACYL_TRANSF_3 DOMAIN-CONTAINING PROTEIN"/>
    <property type="match status" value="1"/>
</dbReference>
<dbReference type="Gene3D" id="3.40.50.1110">
    <property type="entry name" value="SGNH hydrolase"/>
    <property type="match status" value="1"/>
</dbReference>
<evidence type="ECO:0000256" key="7">
    <source>
        <dbReference type="ARBA" id="ARBA00023315"/>
    </source>
</evidence>
<evidence type="ECO:0000256" key="5">
    <source>
        <dbReference type="ARBA" id="ARBA00022989"/>
    </source>
</evidence>
<keyword evidence="6 9" id="KW-0472">Membrane</keyword>
<keyword evidence="2" id="KW-1003">Cell membrane</keyword>
<dbReference type="InterPro" id="IPR002656">
    <property type="entry name" value="Acyl_transf_3_dom"/>
</dbReference>
<evidence type="ECO:0000256" key="6">
    <source>
        <dbReference type="ARBA" id="ARBA00023136"/>
    </source>
</evidence>
<protein>
    <submittedName>
        <fullName evidence="11">O-acetyltransferase OatA</fullName>
    </submittedName>
</protein>
<organism evidence="11 12">
    <name type="scientific">Demequina sediminis</name>
    <dbReference type="NCBI Taxonomy" id="1930058"/>
    <lineage>
        <taxon>Bacteria</taxon>
        <taxon>Bacillati</taxon>
        <taxon>Actinomycetota</taxon>
        <taxon>Actinomycetes</taxon>
        <taxon>Micrococcales</taxon>
        <taxon>Demequinaceae</taxon>
        <taxon>Demequina</taxon>
    </lineage>
</organism>
<evidence type="ECO:0000256" key="4">
    <source>
        <dbReference type="ARBA" id="ARBA00022692"/>
    </source>
</evidence>
<dbReference type="SUPFAM" id="SSF52266">
    <property type="entry name" value="SGNH hydrolase"/>
    <property type="match status" value="1"/>
</dbReference>
<feature type="transmembrane region" description="Helical" evidence="9">
    <location>
        <begin position="396"/>
        <end position="415"/>
    </location>
</feature>
<keyword evidence="3" id="KW-0808">Transferase</keyword>
<keyword evidence="12" id="KW-1185">Reference proteome</keyword>
<accession>A0ABP9WF25</accession>
<feature type="region of interest" description="Disordered" evidence="8">
    <location>
        <begin position="492"/>
        <end position="512"/>
    </location>
</feature>
<evidence type="ECO:0000256" key="8">
    <source>
        <dbReference type="SAM" id="MobiDB-lite"/>
    </source>
</evidence>
<evidence type="ECO:0000259" key="10">
    <source>
        <dbReference type="Pfam" id="PF01757"/>
    </source>
</evidence>
<feature type="transmembrane region" description="Helical" evidence="9">
    <location>
        <begin position="256"/>
        <end position="278"/>
    </location>
</feature>
<evidence type="ECO:0000313" key="12">
    <source>
        <dbReference type="Proteomes" id="UP001426770"/>
    </source>
</evidence>
<dbReference type="Proteomes" id="UP001426770">
    <property type="component" value="Unassembled WGS sequence"/>
</dbReference>